<keyword evidence="1" id="KW-0812">Transmembrane</keyword>
<feature type="transmembrane region" description="Helical" evidence="1">
    <location>
        <begin position="244"/>
        <end position="272"/>
    </location>
</feature>
<reference evidence="2 3" key="1">
    <citation type="journal article" date="2013" name="Curr. Biol.">
        <title>The Genome of the Foraminiferan Reticulomyxa filosa.</title>
        <authorList>
            <person name="Glockner G."/>
            <person name="Hulsmann N."/>
            <person name="Schleicher M."/>
            <person name="Noegel A.A."/>
            <person name="Eichinger L."/>
            <person name="Gallinger C."/>
            <person name="Pawlowski J."/>
            <person name="Sierra R."/>
            <person name="Euteneuer U."/>
            <person name="Pillet L."/>
            <person name="Moustafa A."/>
            <person name="Platzer M."/>
            <person name="Groth M."/>
            <person name="Szafranski K."/>
            <person name="Schliwa M."/>
        </authorList>
    </citation>
    <scope>NUCLEOTIDE SEQUENCE [LARGE SCALE GENOMIC DNA]</scope>
</reference>
<dbReference type="SUPFAM" id="SSF48371">
    <property type="entry name" value="ARM repeat"/>
    <property type="match status" value="1"/>
</dbReference>
<keyword evidence="3" id="KW-1185">Reference proteome</keyword>
<evidence type="ECO:0000313" key="3">
    <source>
        <dbReference type="Proteomes" id="UP000023152"/>
    </source>
</evidence>
<keyword evidence="1" id="KW-0472">Membrane</keyword>
<protein>
    <submittedName>
        <fullName evidence="2">Uncharacterized protein</fullName>
    </submittedName>
</protein>
<name>X6NJQ7_RETFI</name>
<evidence type="ECO:0000256" key="1">
    <source>
        <dbReference type="SAM" id="Phobius"/>
    </source>
</evidence>
<dbReference type="EMBL" id="ASPP01008407">
    <property type="protein sequence ID" value="ETO25592.1"/>
    <property type="molecule type" value="Genomic_DNA"/>
</dbReference>
<dbReference type="InterPro" id="IPR016024">
    <property type="entry name" value="ARM-type_fold"/>
</dbReference>
<evidence type="ECO:0000313" key="2">
    <source>
        <dbReference type="EMBL" id="ETO25592.1"/>
    </source>
</evidence>
<gene>
    <name evidence="2" type="ORF">RFI_11544</name>
</gene>
<accession>X6NJQ7</accession>
<proteinExistence type="predicted"/>
<organism evidence="2 3">
    <name type="scientific">Reticulomyxa filosa</name>
    <dbReference type="NCBI Taxonomy" id="46433"/>
    <lineage>
        <taxon>Eukaryota</taxon>
        <taxon>Sar</taxon>
        <taxon>Rhizaria</taxon>
        <taxon>Retaria</taxon>
        <taxon>Foraminifera</taxon>
        <taxon>Monothalamids</taxon>
        <taxon>Reticulomyxidae</taxon>
        <taxon>Reticulomyxa</taxon>
    </lineage>
</organism>
<sequence>MTIKMIECMEKIVEMVTQGLEHWQIGHRMYALSALQGLVPKSTSHLQLHLHKILCHLLSCVDPSRKGNNKEITKQSTLVLQALGRVMPLECCLEWCDKQFASQISSLSISSINEHLLVLNCFMQGFSVRKLFFFLCNKSPFFSSFVGVVETLSCATKRTRNAILHKCNICCPFCKIQNCVATFSVRTNTLEILLSLLEKSQSFSYCQNEEIQTEMLWIILQLHARQLSIKKPLLDTLDHEDAKVYIFFTFLFFLILILQQLILLHFIAFLFVQLAKTAKNGCTKDLWQCSFNKLFDWITSLSVKKENTNCKQAKNLNWEEMSELHYLFASLLYHSQSFIADVISKIFPIIMEFTNTSKQPEVKLG</sequence>
<keyword evidence="1" id="KW-1133">Transmembrane helix</keyword>
<dbReference type="AlphaFoldDB" id="X6NJQ7"/>
<dbReference type="Proteomes" id="UP000023152">
    <property type="component" value="Unassembled WGS sequence"/>
</dbReference>
<comment type="caution">
    <text evidence="2">The sequence shown here is derived from an EMBL/GenBank/DDBJ whole genome shotgun (WGS) entry which is preliminary data.</text>
</comment>